<evidence type="ECO:0000313" key="4">
    <source>
        <dbReference type="Proteomes" id="UP001055115"/>
    </source>
</evidence>
<dbReference type="Pfam" id="PF00350">
    <property type="entry name" value="Dynamin_N"/>
    <property type="match status" value="1"/>
</dbReference>
<accession>A0AA37L5Z3</accession>
<keyword evidence="4" id="KW-1185">Reference proteome</keyword>
<feature type="compositionally biased region" description="Polar residues" evidence="1">
    <location>
        <begin position="23"/>
        <end position="39"/>
    </location>
</feature>
<dbReference type="PANTHER" id="PTHR11566">
    <property type="entry name" value="DYNAMIN"/>
    <property type="match status" value="1"/>
</dbReference>
<feature type="region of interest" description="Disordered" evidence="1">
    <location>
        <begin position="1"/>
        <end position="39"/>
    </location>
</feature>
<dbReference type="RefSeq" id="XP_049122924.1">
    <property type="nucleotide sequence ID" value="XM_049266967.1"/>
</dbReference>
<proteinExistence type="predicted"/>
<dbReference type="InterPro" id="IPR027417">
    <property type="entry name" value="P-loop_NTPase"/>
</dbReference>
<dbReference type="GO" id="GO:0006897">
    <property type="term" value="P:endocytosis"/>
    <property type="evidence" value="ECO:0007669"/>
    <property type="project" value="TreeGrafter"/>
</dbReference>
<organism evidence="3 4">
    <name type="scientific">Colletotrichum spaethianum</name>
    <dbReference type="NCBI Taxonomy" id="700344"/>
    <lineage>
        <taxon>Eukaryota</taxon>
        <taxon>Fungi</taxon>
        <taxon>Dikarya</taxon>
        <taxon>Ascomycota</taxon>
        <taxon>Pezizomycotina</taxon>
        <taxon>Sordariomycetes</taxon>
        <taxon>Hypocreomycetidae</taxon>
        <taxon>Glomerellales</taxon>
        <taxon>Glomerellaceae</taxon>
        <taxon>Colletotrichum</taxon>
        <taxon>Colletotrichum spaethianum species complex</taxon>
    </lineage>
</organism>
<dbReference type="SUPFAM" id="SSF52540">
    <property type="entry name" value="P-loop containing nucleoside triphosphate hydrolases"/>
    <property type="match status" value="1"/>
</dbReference>
<dbReference type="InterPro" id="IPR022812">
    <property type="entry name" value="Dynamin"/>
</dbReference>
<dbReference type="GO" id="GO:0005739">
    <property type="term" value="C:mitochondrion"/>
    <property type="evidence" value="ECO:0007669"/>
    <property type="project" value="TreeGrafter"/>
</dbReference>
<dbReference type="PRINTS" id="PR00195">
    <property type="entry name" value="DYNAMIN"/>
</dbReference>
<dbReference type="GO" id="GO:0005874">
    <property type="term" value="C:microtubule"/>
    <property type="evidence" value="ECO:0007669"/>
    <property type="project" value="TreeGrafter"/>
</dbReference>
<dbReference type="PANTHER" id="PTHR11566:SF215">
    <property type="entry name" value="DYNAMIN GTPASE"/>
    <property type="match status" value="1"/>
</dbReference>
<dbReference type="GO" id="GO:0008017">
    <property type="term" value="F:microtubule binding"/>
    <property type="evidence" value="ECO:0007669"/>
    <property type="project" value="TreeGrafter"/>
</dbReference>
<dbReference type="GO" id="GO:0048312">
    <property type="term" value="P:intracellular distribution of mitochondria"/>
    <property type="evidence" value="ECO:0007669"/>
    <property type="project" value="TreeGrafter"/>
</dbReference>
<dbReference type="Proteomes" id="UP001055115">
    <property type="component" value="Unassembled WGS sequence"/>
</dbReference>
<protein>
    <submittedName>
        <fullName evidence="3">Interferon-induced GTP-binding protein Mx1</fullName>
    </submittedName>
</protein>
<dbReference type="GO" id="GO:0016559">
    <property type="term" value="P:peroxisome fission"/>
    <property type="evidence" value="ECO:0007669"/>
    <property type="project" value="TreeGrafter"/>
</dbReference>
<sequence length="263" mass="29286">MAQPAVISTRTVDSGHKRPKLTMPSTISTPIPQDNESQVDSAVESVTYFPCSDAELEEEEKLIPENPFDSERSRILFDAIDRLQSCGVSQEVAIPQLVIVGGQSTGKSSLLQSLTDIPFPVGTGCCTRFATRIVSRRTVPGSRNAVKITIVNPEVTDVFDYPPNDSYKDYLYVDDHLGVEDFKEIMEEISTKYMGIRRGQGAHTKNFATQVLRIELSGPTRSHFSILDVPGIFSYAHDVNEHEEEGVRLMVEEYMKQPANIVM</sequence>
<dbReference type="GO" id="GO:0000266">
    <property type="term" value="P:mitochondrial fission"/>
    <property type="evidence" value="ECO:0007669"/>
    <property type="project" value="TreeGrafter"/>
</dbReference>
<comment type="caution">
    <text evidence="3">The sequence shown here is derived from an EMBL/GenBank/DDBJ whole genome shotgun (WGS) entry which is preliminary data.</text>
</comment>
<dbReference type="GO" id="GO:0003924">
    <property type="term" value="F:GTPase activity"/>
    <property type="evidence" value="ECO:0007669"/>
    <property type="project" value="TreeGrafter"/>
</dbReference>
<name>A0AA37L5Z3_9PEZI</name>
<dbReference type="AlphaFoldDB" id="A0AA37L5Z3"/>
<evidence type="ECO:0000259" key="2">
    <source>
        <dbReference type="Pfam" id="PF00350"/>
    </source>
</evidence>
<gene>
    <name evidence="3" type="ORF">ColSpa_00755</name>
</gene>
<evidence type="ECO:0000256" key="1">
    <source>
        <dbReference type="SAM" id="MobiDB-lite"/>
    </source>
</evidence>
<feature type="compositionally biased region" description="Polar residues" evidence="1">
    <location>
        <begin position="1"/>
        <end position="12"/>
    </location>
</feature>
<evidence type="ECO:0000313" key="3">
    <source>
        <dbReference type="EMBL" id="GKT40574.1"/>
    </source>
</evidence>
<dbReference type="Gene3D" id="3.40.50.300">
    <property type="entry name" value="P-loop containing nucleotide triphosphate hydrolases"/>
    <property type="match status" value="1"/>
</dbReference>
<dbReference type="GeneID" id="73321557"/>
<dbReference type="InterPro" id="IPR045063">
    <property type="entry name" value="Dynamin_N"/>
</dbReference>
<dbReference type="GO" id="GO:0016020">
    <property type="term" value="C:membrane"/>
    <property type="evidence" value="ECO:0007669"/>
    <property type="project" value="TreeGrafter"/>
</dbReference>
<dbReference type="EMBL" id="BQXU01000001">
    <property type="protein sequence ID" value="GKT40574.1"/>
    <property type="molecule type" value="Genomic_DNA"/>
</dbReference>
<reference evidence="3 4" key="1">
    <citation type="submission" date="2022-03" db="EMBL/GenBank/DDBJ databases">
        <title>Genome data of Colletotrichum spp.</title>
        <authorList>
            <person name="Utami Y.D."/>
            <person name="Hiruma K."/>
        </authorList>
    </citation>
    <scope>NUCLEOTIDE SEQUENCE [LARGE SCALE GENOMIC DNA]</scope>
    <source>
        <strain evidence="3 4">MAFF 239500</strain>
    </source>
</reference>
<feature type="domain" description="Dynamin N-terminal" evidence="2">
    <location>
        <begin position="97"/>
        <end position="262"/>
    </location>
</feature>